<evidence type="ECO:0000256" key="1">
    <source>
        <dbReference type="SAM" id="Phobius"/>
    </source>
</evidence>
<dbReference type="Gene3D" id="2.60.20.10">
    <property type="entry name" value="Crystallins"/>
    <property type="match status" value="1"/>
</dbReference>
<sequence length="197" mass="21881">LVSIAFFVSAEADVHCADAGKECAVIYKEKGCGSGRFSLKNGANISDLYGFNDEVKSLVVTRHCTMFLYQNESHEGDSRIFTGNLNTEQYYELDKTPLEGATKSETCSCDVSSSTMNESSVEKSASFGINQILVIAFLIIIINSLKYLVVKICKRKQAKPPTRPPPPLPGSNQYWYATFIDHEVLINYVAINFKKLN</sequence>
<reference evidence="3" key="1">
    <citation type="submission" date="2022-10" db="EMBL/GenBank/DDBJ databases">
        <title>Genome assembly of Pristionchus species.</title>
        <authorList>
            <person name="Yoshida K."/>
            <person name="Sommer R.J."/>
        </authorList>
    </citation>
    <scope>NUCLEOTIDE SEQUENCE [LARGE SCALE GENOMIC DNA]</scope>
    <source>
        <strain evidence="3">RS5460</strain>
    </source>
</reference>
<keyword evidence="1" id="KW-0472">Membrane</keyword>
<protein>
    <submittedName>
        <fullName evidence="2">Uncharacterized protein</fullName>
    </submittedName>
</protein>
<keyword evidence="3" id="KW-1185">Reference proteome</keyword>
<evidence type="ECO:0000313" key="2">
    <source>
        <dbReference type="EMBL" id="GMR34651.1"/>
    </source>
</evidence>
<feature type="non-terminal residue" evidence="2">
    <location>
        <position position="1"/>
    </location>
</feature>
<feature type="transmembrane region" description="Helical" evidence="1">
    <location>
        <begin position="127"/>
        <end position="149"/>
    </location>
</feature>
<keyword evidence="1" id="KW-0812">Transmembrane</keyword>
<proteinExistence type="predicted"/>
<dbReference type="Proteomes" id="UP001328107">
    <property type="component" value="Unassembled WGS sequence"/>
</dbReference>
<dbReference type="AlphaFoldDB" id="A0AAN4Z5W1"/>
<gene>
    <name evidence="2" type="ORF">PMAYCL1PPCAC_04846</name>
</gene>
<dbReference type="EMBL" id="BTRK01000002">
    <property type="protein sequence ID" value="GMR34651.1"/>
    <property type="molecule type" value="Genomic_DNA"/>
</dbReference>
<name>A0AAN4Z5W1_9BILA</name>
<feature type="non-terminal residue" evidence="2">
    <location>
        <position position="197"/>
    </location>
</feature>
<keyword evidence="1" id="KW-1133">Transmembrane helix</keyword>
<evidence type="ECO:0000313" key="3">
    <source>
        <dbReference type="Proteomes" id="UP001328107"/>
    </source>
</evidence>
<accession>A0AAN4Z5W1</accession>
<organism evidence="2 3">
    <name type="scientific">Pristionchus mayeri</name>
    <dbReference type="NCBI Taxonomy" id="1317129"/>
    <lineage>
        <taxon>Eukaryota</taxon>
        <taxon>Metazoa</taxon>
        <taxon>Ecdysozoa</taxon>
        <taxon>Nematoda</taxon>
        <taxon>Chromadorea</taxon>
        <taxon>Rhabditida</taxon>
        <taxon>Rhabditina</taxon>
        <taxon>Diplogasteromorpha</taxon>
        <taxon>Diplogasteroidea</taxon>
        <taxon>Neodiplogasteridae</taxon>
        <taxon>Pristionchus</taxon>
    </lineage>
</organism>
<comment type="caution">
    <text evidence="2">The sequence shown here is derived from an EMBL/GenBank/DDBJ whole genome shotgun (WGS) entry which is preliminary data.</text>
</comment>